<accession>A0AAE0FLC6</accession>
<feature type="domain" description="ZW10 C-terminal helical" evidence="3">
    <location>
        <begin position="352"/>
        <end position="516"/>
    </location>
</feature>
<feature type="compositionally biased region" description="Low complexity" evidence="1">
    <location>
        <begin position="429"/>
        <end position="442"/>
    </location>
</feature>
<evidence type="ECO:0000256" key="1">
    <source>
        <dbReference type="SAM" id="MobiDB-lite"/>
    </source>
</evidence>
<gene>
    <name evidence="4" type="ORF">CYMTET_29968</name>
</gene>
<evidence type="ECO:0000313" key="5">
    <source>
        <dbReference type="Proteomes" id="UP001190700"/>
    </source>
</evidence>
<dbReference type="PANTHER" id="PTHR12205:SF0">
    <property type="entry name" value="CENTROMERE_KINETOCHORE PROTEIN ZW10 HOMOLOG"/>
    <property type="match status" value="1"/>
</dbReference>
<dbReference type="InterPro" id="IPR046362">
    <property type="entry name" value="Zw10/DSL1_C_sf"/>
</dbReference>
<evidence type="ECO:0000313" key="4">
    <source>
        <dbReference type="EMBL" id="KAK3261111.1"/>
    </source>
</evidence>
<keyword evidence="5" id="KW-1185">Reference proteome</keyword>
<dbReference type="AlphaFoldDB" id="A0AAE0FLC6"/>
<evidence type="ECO:0000259" key="2">
    <source>
        <dbReference type="Pfam" id="PF20666"/>
    </source>
</evidence>
<comment type="caution">
    <text evidence="4">The sequence shown here is derived from an EMBL/GenBank/DDBJ whole genome shotgun (WGS) entry which is preliminary data.</text>
</comment>
<dbReference type="PANTHER" id="PTHR12205">
    <property type="entry name" value="CENTROMERE/KINETOCHORE PROTEIN ZW10"/>
    <property type="match status" value="1"/>
</dbReference>
<dbReference type="GO" id="GO:0005737">
    <property type="term" value="C:cytoplasm"/>
    <property type="evidence" value="ECO:0007669"/>
    <property type="project" value="GOC"/>
</dbReference>
<dbReference type="Pfam" id="PF22766">
    <property type="entry name" value="ZW10_C2"/>
    <property type="match status" value="1"/>
</dbReference>
<evidence type="ECO:0000259" key="3">
    <source>
        <dbReference type="Pfam" id="PF22766"/>
    </source>
</evidence>
<dbReference type="GO" id="GO:0006888">
    <property type="term" value="P:endoplasmic reticulum to Golgi vesicle-mediated transport"/>
    <property type="evidence" value="ECO:0007669"/>
    <property type="project" value="TreeGrafter"/>
</dbReference>
<organism evidence="4 5">
    <name type="scientific">Cymbomonas tetramitiformis</name>
    <dbReference type="NCBI Taxonomy" id="36881"/>
    <lineage>
        <taxon>Eukaryota</taxon>
        <taxon>Viridiplantae</taxon>
        <taxon>Chlorophyta</taxon>
        <taxon>Pyramimonadophyceae</taxon>
        <taxon>Pyramimonadales</taxon>
        <taxon>Pyramimonadaceae</taxon>
        <taxon>Cymbomonas</taxon>
    </lineage>
</organism>
<dbReference type="GO" id="GO:0007094">
    <property type="term" value="P:mitotic spindle assembly checkpoint signaling"/>
    <property type="evidence" value="ECO:0007669"/>
    <property type="project" value="TreeGrafter"/>
</dbReference>
<feature type="region of interest" description="Disordered" evidence="1">
    <location>
        <begin position="426"/>
        <end position="446"/>
    </location>
</feature>
<reference evidence="4 5" key="1">
    <citation type="journal article" date="2015" name="Genome Biol. Evol.">
        <title>Comparative Genomics of a Bacterivorous Green Alga Reveals Evolutionary Causalities and Consequences of Phago-Mixotrophic Mode of Nutrition.</title>
        <authorList>
            <person name="Burns J.A."/>
            <person name="Paasch A."/>
            <person name="Narechania A."/>
            <person name="Kim E."/>
        </authorList>
    </citation>
    <scope>NUCLEOTIDE SEQUENCE [LARGE SCALE GENOMIC DNA]</scope>
    <source>
        <strain evidence="4 5">PLY_AMNH</strain>
    </source>
</reference>
<dbReference type="InterPro" id="IPR048343">
    <property type="entry name" value="ZW10_C"/>
</dbReference>
<dbReference type="EMBL" id="LGRX02017139">
    <property type="protein sequence ID" value="KAK3261111.1"/>
    <property type="molecule type" value="Genomic_DNA"/>
</dbReference>
<proteinExistence type="predicted"/>
<feature type="non-terminal residue" evidence="4">
    <location>
        <position position="1"/>
    </location>
</feature>
<dbReference type="Proteomes" id="UP001190700">
    <property type="component" value="Unassembled WGS sequence"/>
</dbReference>
<protein>
    <submittedName>
        <fullName evidence="4">Uncharacterized protein</fullName>
    </submittedName>
</protein>
<name>A0AAE0FLC6_9CHLO</name>
<dbReference type="GO" id="GO:1990423">
    <property type="term" value="C:RZZ complex"/>
    <property type="evidence" value="ECO:0007669"/>
    <property type="project" value="TreeGrafter"/>
</dbReference>
<dbReference type="InterPro" id="IPR055148">
    <property type="entry name" value="ZW10_C_2"/>
</dbReference>
<dbReference type="Gene3D" id="1.10.357.150">
    <property type="match status" value="1"/>
</dbReference>
<dbReference type="Pfam" id="PF20666">
    <property type="entry name" value="ZW10_C"/>
    <property type="match status" value="1"/>
</dbReference>
<sequence>VGETKGTTHILHWSVRGGDATKGNQRLGCAQAVESISLAMALLAELMGGAAHTATVARLGEALWDPLADHVAANWLHPYVPSKPADVEVFRQQAALAGSLEEAARRLGLTAGTVLSRAAAAIELQYAQERRRLTVGAARDAMLLPLHDVVNVSQAAEALSNEASERCTANAMPQASTATVEALGAADEVGGLEESHRGVVMRQPRCQVSRAAHEVAGLGVRALEEAVYTGGCVAAQLVFAVMETCDLYRALIPVQHLQTLQAAPQLRMILRNDLHYLALELLRLQLVFGKTLEAELRAPVPLAGLAPGLAASARAEEAAALAMQEAAILEVLDGAGGLEGLADEERLGNAHKAVQQALHSVRCAASAWRNMLPEDARRHNLICLMQCIGRRLLSDVLSLEDIEEEETVHLQQLLHAALETDALAEDEPGAATAGEEAEATGGEHPGDLSAEVLQAVPCWLQLQELARMLDTPMKEITQRWVEGLLPGLGFEAQQVQHLICAVFAPSSLRVDCLAQIV</sequence>
<feature type="domain" description="Centromere/kinetochore protein zw10 C-terminal" evidence="2">
    <location>
        <begin position="203"/>
        <end position="314"/>
    </location>
</feature>